<dbReference type="AlphaFoldDB" id="A0A0H4T3D9"/>
<feature type="short sequence motif" description="Histidine triad motif" evidence="2 3">
    <location>
        <begin position="99"/>
        <end position="103"/>
    </location>
</feature>
<dbReference type="InterPro" id="IPR036265">
    <property type="entry name" value="HIT-like_sf"/>
</dbReference>
<organism evidence="5">
    <name type="scientific">uncultured proteobacterium Rifle_16ft_4_minimus_1560</name>
    <dbReference type="NCBI Taxonomy" id="1665206"/>
    <lineage>
        <taxon>Bacteria</taxon>
        <taxon>Pseudomonadati</taxon>
        <taxon>Pseudomonadota</taxon>
        <taxon>environmental samples</taxon>
    </lineage>
</organism>
<sequence length="115" mass="12340">MTADCLFCKMVSGQIKPNTVYEDNDVLAFKDINPQAPVHVLVVPKKHIATLNDLGPGDTDITGKLVKAAIHIAKQSGLADSGYRAVMNCNADAGQSVFHVHLHLLGGRSMHWPPG</sequence>
<dbReference type="InterPro" id="IPR001310">
    <property type="entry name" value="Histidine_triad_HIT"/>
</dbReference>
<feature type="active site" description="Tele-AMP-histidine intermediate" evidence="1">
    <location>
        <position position="101"/>
    </location>
</feature>
<evidence type="ECO:0000313" key="5">
    <source>
        <dbReference type="EMBL" id="AKQ01240.1"/>
    </source>
</evidence>
<name>A0A0H4T3D9_9PROT</name>
<proteinExistence type="predicted"/>
<dbReference type="GO" id="GO:0003824">
    <property type="term" value="F:catalytic activity"/>
    <property type="evidence" value="ECO:0007669"/>
    <property type="project" value="InterPro"/>
</dbReference>
<reference evidence="5" key="1">
    <citation type="journal article" date="2015" name="ISME J.">
        <title>Aquifer environment selects for microbial species cohorts in sediment and groundwater.</title>
        <authorList>
            <person name="Hug L.A."/>
            <person name="Thomas B.C."/>
            <person name="Brown C.T."/>
            <person name="Frischkorn K.R."/>
            <person name="Williams K.H."/>
            <person name="Tringe S.G."/>
            <person name="Banfield J.F."/>
        </authorList>
    </citation>
    <scope>NUCLEOTIDE SEQUENCE</scope>
</reference>
<evidence type="ECO:0000256" key="2">
    <source>
        <dbReference type="PIRSR" id="PIRSR601310-3"/>
    </source>
</evidence>
<dbReference type="InterPro" id="IPR019808">
    <property type="entry name" value="Histidine_triad_CS"/>
</dbReference>
<dbReference type="EMBL" id="KT006957">
    <property type="protein sequence ID" value="AKQ01240.1"/>
    <property type="molecule type" value="Genomic_DNA"/>
</dbReference>
<evidence type="ECO:0000256" key="1">
    <source>
        <dbReference type="PIRSR" id="PIRSR601310-1"/>
    </source>
</evidence>
<dbReference type="CDD" id="cd01276">
    <property type="entry name" value="PKCI_related"/>
    <property type="match status" value="1"/>
</dbReference>
<dbReference type="PROSITE" id="PS00892">
    <property type="entry name" value="HIT_1"/>
    <property type="match status" value="1"/>
</dbReference>
<dbReference type="Pfam" id="PF01230">
    <property type="entry name" value="HIT"/>
    <property type="match status" value="1"/>
</dbReference>
<dbReference type="Gene3D" id="3.30.428.10">
    <property type="entry name" value="HIT-like"/>
    <property type="match status" value="1"/>
</dbReference>
<dbReference type="PRINTS" id="PR00332">
    <property type="entry name" value="HISTRIAD"/>
</dbReference>
<evidence type="ECO:0000259" key="4">
    <source>
        <dbReference type="PROSITE" id="PS51084"/>
    </source>
</evidence>
<dbReference type="PROSITE" id="PS51084">
    <property type="entry name" value="HIT_2"/>
    <property type="match status" value="1"/>
</dbReference>
<dbReference type="PANTHER" id="PTHR23089">
    <property type="entry name" value="HISTIDINE TRIAD HIT PROTEIN"/>
    <property type="match status" value="1"/>
</dbReference>
<protein>
    <submittedName>
        <fullName evidence="5">Histidine triad (HIT) protein, Hit-like protein involved in cell-cycle regulation</fullName>
    </submittedName>
</protein>
<dbReference type="SUPFAM" id="SSF54197">
    <property type="entry name" value="HIT-like"/>
    <property type="match status" value="1"/>
</dbReference>
<evidence type="ECO:0000256" key="3">
    <source>
        <dbReference type="PROSITE-ProRule" id="PRU00464"/>
    </source>
</evidence>
<accession>A0A0H4T3D9</accession>
<dbReference type="InterPro" id="IPR011146">
    <property type="entry name" value="HIT-like"/>
</dbReference>
<feature type="domain" description="HIT" evidence="4">
    <location>
        <begin position="6"/>
        <end position="115"/>
    </location>
</feature>